<evidence type="ECO:0000313" key="3">
    <source>
        <dbReference type="Proteomes" id="UP000198384"/>
    </source>
</evidence>
<evidence type="ECO:0000259" key="1">
    <source>
        <dbReference type="Pfam" id="PF09823"/>
    </source>
</evidence>
<accession>A0A238XHL0</accession>
<protein>
    <recommendedName>
        <fullName evidence="1">DUF2357 domain-containing protein</fullName>
    </recommendedName>
</protein>
<dbReference type="InterPro" id="IPR007505">
    <property type="entry name" value="PDDEXK_7"/>
</dbReference>
<dbReference type="Pfam" id="PF09823">
    <property type="entry name" value="DUF2357"/>
    <property type="match status" value="1"/>
</dbReference>
<feature type="domain" description="DUF2357" evidence="1">
    <location>
        <begin position="78"/>
        <end position="329"/>
    </location>
</feature>
<proteinExistence type="predicted"/>
<dbReference type="AlphaFoldDB" id="A0A238XHL0"/>
<sequence length="757" mass="87576">MTGKSSIIIPLDFIEQDLNLFIDDKRNETLFYAEDALRNNEAPFQIQEGNFYDYEFSSEDFYFQKTETIQPHRRKAYTGQIAPNIYVGTLTLEIYKKDIDKSVGTLKLEVQSIKSEYREDYRYMLESITEKCTDLILQSNSPVSHSFQTDYNIDSKTLYQRFAFIKSIIQSDDFEEAIHRIITSPTTIWKEKEEKVDVRKMKRFNANAVKQLVNGSNRVSLNSGHPLSRRGLTTVSDKINSTKKTENVDTNENRFIKHALNTFLKFCIDLQSHPKAGDRLKKEADLVINTLENHLQHSLFKEISRPETLKLNSPILQRKEGYREVLKVWLMFDLAAKLIWEGGEDIYSGGKKDIATLYEYWLFFTLLDIFQKKFEIEPKELEKLTNYNSKTKNLNLQLKQGRFTALKGVYISHSRALNVKFNYNRSFSGASVYPSAGSWTTTMRPDYTLSFWPKELKEKEAEQTEQIVHIHFDAKYKINKVDEIIGNRSGATEVELNEEKLAQKKGTYKNADLLKMHAYKDAIRRTGGAYVLYPGTEQTTKIGFHEILPGLGAFSVKPSKINVETSHVEAFIDKVIAHFVNRSTQRENLATKTYDIHNTAIINKLKQPIPEYLNNRKLIPDETFVLVGYYNSVEQYNWINTKKLYNFRMGSTAGSLILDKETVDAKFLLLHGRGDQHSNELWEIKSKGPKVYSKDNLISKGYINPSSDHYLVIEIEKVDLNNFGNQNWNFKKLKNYKKGRASSLPFTCSLTELMLNS</sequence>
<dbReference type="InterPro" id="IPR018633">
    <property type="entry name" value="DUF2357"/>
</dbReference>
<reference evidence="2 3" key="1">
    <citation type="submission" date="2017-06" db="EMBL/GenBank/DDBJ databases">
        <authorList>
            <person name="Kim H.J."/>
            <person name="Triplett B.A."/>
        </authorList>
    </citation>
    <scope>NUCLEOTIDE SEQUENCE [LARGE SCALE GENOMIC DNA]</scope>
    <source>
        <strain evidence="2 3">DSM 29150</strain>
    </source>
</reference>
<dbReference type="Pfam" id="PF04411">
    <property type="entry name" value="PDDEXK_7"/>
    <property type="match status" value="1"/>
</dbReference>
<dbReference type="EMBL" id="FZNT01000006">
    <property type="protein sequence ID" value="SNR58061.1"/>
    <property type="molecule type" value="Genomic_DNA"/>
</dbReference>
<name>A0A238XHL0_9FLAO</name>
<gene>
    <name evidence="2" type="ORF">SAMN06265371_10630</name>
</gene>
<organism evidence="2 3">
    <name type="scientific">Lutibacter agarilyticus</name>
    <dbReference type="NCBI Taxonomy" id="1109740"/>
    <lineage>
        <taxon>Bacteria</taxon>
        <taxon>Pseudomonadati</taxon>
        <taxon>Bacteroidota</taxon>
        <taxon>Flavobacteriia</taxon>
        <taxon>Flavobacteriales</taxon>
        <taxon>Flavobacteriaceae</taxon>
        <taxon>Lutibacter</taxon>
    </lineage>
</organism>
<evidence type="ECO:0000313" key="2">
    <source>
        <dbReference type="EMBL" id="SNR58061.1"/>
    </source>
</evidence>
<dbReference type="RefSeq" id="WP_089381794.1">
    <property type="nucleotide sequence ID" value="NZ_FZNT01000006.1"/>
</dbReference>
<dbReference type="Proteomes" id="UP000198384">
    <property type="component" value="Unassembled WGS sequence"/>
</dbReference>
<keyword evidence="3" id="KW-1185">Reference proteome</keyword>
<dbReference type="OrthoDB" id="32195at2"/>